<evidence type="ECO:0000256" key="1">
    <source>
        <dbReference type="ARBA" id="ARBA00023015"/>
    </source>
</evidence>
<dbReference type="InterPro" id="IPR000835">
    <property type="entry name" value="HTH_MarR-typ"/>
</dbReference>
<dbReference type="eggNOG" id="COG1846">
    <property type="taxonomic scope" value="Bacteria"/>
</dbReference>
<dbReference type="EMBL" id="CP009288">
    <property type="protein sequence ID" value="AIQ12211.1"/>
    <property type="molecule type" value="Genomic_DNA"/>
</dbReference>
<dbReference type="PROSITE" id="PS50995">
    <property type="entry name" value="HTH_MARR_2"/>
    <property type="match status" value="1"/>
</dbReference>
<evidence type="ECO:0000313" key="5">
    <source>
        <dbReference type="EMBL" id="AIQ12211.1"/>
    </source>
</evidence>
<dbReference type="PANTHER" id="PTHR42756:SF1">
    <property type="entry name" value="TRANSCRIPTIONAL REPRESSOR OF EMRAB OPERON"/>
    <property type="match status" value="1"/>
</dbReference>
<dbReference type="InterPro" id="IPR023187">
    <property type="entry name" value="Tscrpt_reg_MarR-type_CS"/>
</dbReference>
<name>A0A089HJQ7_PAEDU</name>
<keyword evidence="6" id="KW-1185">Reference proteome</keyword>
<evidence type="ECO:0000259" key="4">
    <source>
        <dbReference type="PROSITE" id="PS50995"/>
    </source>
</evidence>
<protein>
    <recommendedName>
        <fullName evidence="4">HTH marR-type domain-containing protein</fullName>
    </recommendedName>
</protein>
<dbReference type="SUPFAM" id="SSF46785">
    <property type="entry name" value="Winged helix' DNA-binding domain"/>
    <property type="match status" value="1"/>
</dbReference>
<organism evidence="5 6">
    <name type="scientific">Paenibacillus durus</name>
    <name type="common">Paenibacillus azotofixans</name>
    <dbReference type="NCBI Taxonomy" id="44251"/>
    <lineage>
        <taxon>Bacteria</taxon>
        <taxon>Bacillati</taxon>
        <taxon>Bacillota</taxon>
        <taxon>Bacilli</taxon>
        <taxon>Bacillales</taxon>
        <taxon>Paenibacillaceae</taxon>
        <taxon>Paenibacillus</taxon>
    </lineage>
</organism>
<dbReference type="PANTHER" id="PTHR42756">
    <property type="entry name" value="TRANSCRIPTIONAL REGULATOR, MARR"/>
    <property type="match status" value="1"/>
</dbReference>
<evidence type="ECO:0000313" key="6">
    <source>
        <dbReference type="Proteomes" id="UP000029409"/>
    </source>
</evidence>
<feature type="domain" description="HTH marR-type" evidence="4">
    <location>
        <begin position="1"/>
        <end position="125"/>
    </location>
</feature>
<evidence type="ECO:0000256" key="3">
    <source>
        <dbReference type="ARBA" id="ARBA00023163"/>
    </source>
</evidence>
<keyword evidence="2" id="KW-0238">DNA-binding</keyword>
<dbReference type="GO" id="GO:0003700">
    <property type="term" value="F:DNA-binding transcription factor activity"/>
    <property type="evidence" value="ECO:0007669"/>
    <property type="project" value="InterPro"/>
</dbReference>
<sequence length="125" mass="14105">MNQMAAVQQNSQAFIERIIKPGSLTQNQIMLLMQLRLSGSLTITDVAEWFAVTPGAASSMCDKLEDLGLLQRMRTREDRRVVTIVLTEQGGQRILDLFNDFEASELMKISETLEKINHLMAEIAH</sequence>
<dbReference type="InterPro" id="IPR036388">
    <property type="entry name" value="WH-like_DNA-bd_sf"/>
</dbReference>
<proteinExistence type="predicted"/>
<reference evidence="5 6" key="1">
    <citation type="submission" date="2014-08" db="EMBL/GenBank/DDBJ databases">
        <title>Comparative genomics of the Paenibacillus odorifer group.</title>
        <authorList>
            <person name="den Bakker H.C."/>
            <person name="Tsai Y.-C."/>
            <person name="Martin N."/>
            <person name="Korlach J."/>
            <person name="Wiedmann M."/>
        </authorList>
    </citation>
    <scope>NUCLEOTIDE SEQUENCE [LARGE SCALE GENOMIC DNA]</scope>
    <source>
        <strain evidence="5 6">DSM 1735</strain>
    </source>
</reference>
<dbReference type="Gene3D" id="1.10.10.10">
    <property type="entry name" value="Winged helix-like DNA-binding domain superfamily/Winged helix DNA-binding domain"/>
    <property type="match status" value="1"/>
</dbReference>
<keyword evidence="1" id="KW-0805">Transcription regulation</keyword>
<dbReference type="SMART" id="SM00347">
    <property type="entry name" value="HTH_MARR"/>
    <property type="match status" value="1"/>
</dbReference>
<dbReference type="KEGG" id="pdu:PDUR_09965"/>
<dbReference type="GO" id="GO:0003677">
    <property type="term" value="F:DNA binding"/>
    <property type="evidence" value="ECO:0007669"/>
    <property type="project" value="UniProtKB-KW"/>
</dbReference>
<dbReference type="PROSITE" id="PS01117">
    <property type="entry name" value="HTH_MARR_1"/>
    <property type="match status" value="1"/>
</dbReference>
<dbReference type="Proteomes" id="UP000029409">
    <property type="component" value="Chromosome"/>
</dbReference>
<dbReference type="Pfam" id="PF01047">
    <property type="entry name" value="MarR"/>
    <property type="match status" value="1"/>
</dbReference>
<keyword evidence="3" id="KW-0804">Transcription</keyword>
<dbReference type="InterPro" id="IPR036390">
    <property type="entry name" value="WH_DNA-bd_sf"/>
</dbReference>
<gene>
    <name evidence="5" type="ORF">PDUR_09965</name>
</gene>
<accession>A0A089HJQ7</accession>
<evidence type="ECO:0000256" key="2">
    <source>
        <dbReference type="ARBA" id="ARBA00023125"/>
    </source>
</evidence>
<dbReference type="AlphaFoldDB" id="A0A089HJQ7"/>